<evidence type="ECO:0000256" key="12">
    <source>
        <dbReference type="ARBA" id="ARBA00022842"/>
    </source>
</evidence>
<dbReference type="EMBL" id="ATLV01006810">
    <property type="status" value="NOT_ANNOTATED_CDS"/>
    <property type="molecule type" value="Genomic_DNA"/>
</dbReference>
<dbReference type="Pfam" id="PF09139">
    <property type="entry name" value="Tam41_Mmp37"/>
    <property type="match status" value="1"/>
</dbReference>
<dbReference type="PANTHER" id="PTHR13619:SF0">
    <property type="entry name" value="PHOSPHATIDATE CYTIDYLYLTRANSFERASE, MITOCHONDRIAL"/>
    <property type="match status" value="1"/>
</dbReference>
<dbReference type="PANTHER" id="PTHR13619">
    <property type="entry name" value="PHOSPHATIDATE CYTIDYLYLTRANSFERASE, MITOCHONDRIAL"/>
    <property type="match status" value="1"/>
</dbReference>
<dbReference type="STRING" id="74873.A0A084VBH3"/>
<keyword evidence="16" id="KW-0594">Phospholipid biosynthesis</keyword>
<evidence type="ECO:0000256" key="16">
    <source>
        <dbReference type="ARBA" id="ARBA00023209"/>
    </source>
</evidence>
<evidence type="ECO:0000256" key="15">
    <source>
        <dbReference type="ARBA" id="ARBA00023136"/>
    </source>
</evidence>
<dbReference type="VEuPathDB" id="VectorBase:ASIS024412"/>
<evidence type="ECO:0000256" key="2">
    <source>
        <dbReference type="ARBA" id="ARBA00004443"/>
    </source>
</evidence>
<evidence type="ECO:0000256" key="7">
    <source>
        <dbReference type="ARBA" id="ARBA00018337"/>
    </source>
</evidence>
<dbReference type="GO" id="GO:0032049">
    <property type="term" value="P:cardiolipin biosynthetic process"/>
    <property type="evidence" value="ECO:0007669"/>
    <property type="project" value="InterPro"/>
</dbReference>
<keyword evidence="12" id="KW-0460">Magnesium</keyword>
<sequence>MLSRGNTAPMFYRILSKFPQSFSFCFAYGSGVKQQLGYDAVRSKRNMIDLIYVVDNAHRWHAANLEQNFEHYSSMRLLGGGLIAKYQETLGARVYFNTLVQIPQEDVIIKYGVVSTKDLLQDLVDWRSLYLAGRLHKPVEIIRNASSSKIQNAIEQNLRSAVHAALLLLPEKFTEFELYRAISNLSYSGDFRMIFGENKDKVNNIVRPQIENFRNLYATTLEEQRHCLELPYTGSDNQICCQDLSEASILAHLNGLPKWPVRLIVERQTSGRYRQDTEDILIGVSRSSNYKEVVARCLRSIVWSSSVWQSIKNIPTAGMSDSDTTDSDCGVRYKTTTTRHKHSSAPSSSKQDRPSYRESHSTSRHSDRRRYRRSRSKSPDRRRYRRRSRSAESSSHSRSHNRSSRSSRNVSPERASAAPSEKLLDISVSSVSSQDDHLEPRDQREEKQSSECFGPSLPPTLAASKDASDELDGEECCEVIGPALPPHLLDRKPELSPEPRSIGPSLPPGFNPAHAAYDHATSESELSPFSEPDDEDPMKATSSVRCQDHPDHVQTLSLSSALWK</sequence>
<dbReference type="InterPro" id="IPR015222">
    <property type="entry name" value="Tam41"/>
</dbReference>
<feature type="compositionally biased region" description="Basic and acidic residues" evidence="20">
    <location>
        <begin position="350"/>
        <end position="365"/>
    </location>
</feature>
<comment type="pathway">
    <text evidence="3">Phospholipid metabolism; CDP-diacylglycerol biosynthesis; CDP-diacylglycerol from sn-glycerol 3-phosphate: step 3/3.</text>
</comment>
<evidence type="ECO:0000256" key="19">
    <source>
        <dbReference type="ARBA" id="ARBA00031502"/>
    </source>
</evidence>
<feature type="region of interest" description="Disordered" evidence="20">
    <location>
        <begin position="315"/>
        <end position="564"/>
    </location>
</feature>
<evidence type="ECO:0000256" key="3">
    <source>
        <dbReference type="ARBA" id="ARBA00005119"/>
    </source>
</evidence>
<evidence type="ECO:0000256" key="14">
    <source>
        <dbReference type="ARBA" id="ARBA00023128"/>
    </source>
</evidence>
<keyword evidence="9" id="KW-0808">Transferase</keyword>
<dbReference type="EC" id="2.7.7.41" evidence="6"/>
<keyword evidence="14" id="KW-0496">Mitochondrion</keyword>
<protein>
    <recommendedName>
        <fullName evidence="7">Phosphatidate cytidylyltransferase, mitochondrial</fullName>
        <ecNumber evidence="6">2.7.7.41</ecNumber>
    </recommendedName>
    <alternativeName>
        <fullName evidence="18">CDP-diacylglycerol synthase</fullName>
    </alternativeName>
    <alternativeName>
        <fullName evidence="19">Mitochondrial translocator assembly and maintenance protein 41 homolog</fullName>
    </alternativeName>
</protein>
<evidence type="ECO:0000256" key="11">
    <source>
        <dbReference type="ARBA" id="ARBA00022792"/>
    </source>
</evidence>
<keyword evidence="13" id="KW-0443">Lipid metabolism</keyword>
<comment type="subcellular location">
    <subcellularLocation>
        <location evidence="2">Mitochondrion inner membrane</location>
        <topology evidence="2">Peripheral membrane protein</topology>
        <orientation evidence="2">Matrix side</orientation>
    </subcellularLocation>
</comment>
<dbReference type="OrthoDB" id="341477at2759"/>
<evidence type="ECO:0000256" key="9">
    <source>
        <dbReference type="ARBA" id="ARBA00022679"/>
    </source>
</evidence>
<evidence type="ECO:0000256" key="6">
    <source>
        <dbReference type="ARBA" id="ARBA00012487"/>
    </source>
</evidence>
<accession>A0A084VBH3</accession>
<evidence type="ECO:0000256" key="20">
    <source>
        <dbReference type="SAM" id="MobiDB-lite"/>
    </source>
</evidence>
<proteinExistence type="inferred from homology"/>
<evidence type="ECO:0000313" key="21">
    <source>
        <dbReference type="EMBL" id="KFB35317.1"/>
    </source>
</evidence>
<evidence type="ECO:0000256" key="5">
    <source>
        <dbReference type="ARBA" id="ARBA00005458"/>
    </source>
</evidence>
<dbReference type="Proteomes" id="UP000030765">
    <property type="component" value="Unassembled WGS sequence"/>
</dbReference>
<comment type="similarity">
    <text evidence="5">Belongs to the TAM41 family.</text>
</comment>
<comment type="cofactor">
    <cofactor evidence="1">
        <name>Mg(2+)</name>
        <dbReference type="ChEBI" id="CHEBI:18420"/>
    </cofactor>
</comment>
<evidence type="ECO:0000256" key="17">
    <source>
        <dbReference type="ARBA" id="ARBA00023264"/>
    </source>
</evidence>
<keyword evidence="17" id="KW-1208">Phospholipid metabolism</keyword>
<evidence type="ECO:0000256" key="1">
    <source>
        <dbReference type="ARBA" id="ARBA00001946"/>
    </source>
</evidence>
<evidence type="ECO:0000256" key="8">
    <source>
        <dbReference type="ARBA" id="ARBA00022516"/>
    </source>
</evidence>
<keyword evidence="23" id="KW-1185">Reference proteome</keyword>
<gene>
    <name evidence="21" type="ORF">ZHAS_00001572</name>
</gene>
<evidence type="ECO:0000256" key="10">
    <source>
        <dbReference type="ARBA" id="ARBA00022695"/>
    </source>
</evidence>
<name>A0A084VBH3_ANOSI</name>
<feature type="compositionally biased region" description="Polar residues" evidence="20">
    <location>
        <begin position="554"/>
        <end position="564"/>
    </location>
</feature>
<dbReference type="UniPathway" id="UPA00557">
    <property type="reaction ID" value="UER00614"/>
</dbReference>
<reference evidence="21 23" key="1">
    <citation type="journal article" date="2014" name="BMC Genomics">
        <title>Genome sequence of Anopheles sinensis provides insight into genetics basis of mosquito competence for malaria parasites.</title>
        <authorList>
            <person name="Zhou D."/>
            <person name="Zhang D."/>
            <person name="Ding G."/>
            <person name="Shi L."/>
            <person name="Hou Q."/>
            <person name="Ye Y."/>
            <person name="Xu Y."/>
            <person name="Zhou H."/>
            <person name="Xiong C."/>
            <person name="Li S."/>
            <person name="Yu J."/>
            <person name="Hong S."/>
            <person name="Yu X."/>
            <person name="Zou P."/>
            <person name="Chen C."/>
            <person name="Chang X."/>
            <person name="Wang W."/>
            <person name="Lv Y."/>
            <person name="Sun Y."/>
            <person name="Ma L."/>
            <person name="Shen B."/>
            <person name="Zhu C."/>
        </authorList>
    </citation>
    <scope>NUCLEOTIDE SEQUENCE [LARGE SCALE GENOMIC DNA]</scope>
</reference>
<feature type="compositionally biased region" description="Basic residues" evidence="20">
    <location>
        <begin position="366"/>
        <end position="388"/>
    </location>
</feature>
<dbReference type="GO" id="GO:0004605">
    <property type="term" value="F:phosphatidate cytidylyltransferase activity"/>
    <property type="evidence" value="ECO:0007669"/>
    <property type="project" value="UniProtKB-EC"/>
</dbReference>
<dbReference type="GO" id="GO:0016024">
    <property type="term" value="P:CDP-diacylglycerol biosynthetic process"/>
    <property type="evidence" value="ECO:0007669"/>
    <property type="project" value="UniProtKB-UniPathway"/>
</dbReference>
<keyword evidence="15" id="KW-0472">Membrane</keyword>
<keyword evidence="10" id="KW-0548">Nucleotidyltransferase</keyword>
<evidence type="ECO:0000313" key="22">
    <source>
        <dbReference type="EnsemblMetazoa" id="ASIC001572-PA"/>
    </source>
</evidence>
<evidence type="ECO:0000256" key="18">
    <source>
        <dbReference type="ARBA" id="ARBA00029893"/>
    </source>
</evidence>
<keyword evidence="8" id="KW-0444">Lipid biosynthesis</keyword>
<evidence type="ECO:0000313" key="23">
    <source>
        <dbReference type="Proteomes" id="UP000030765"/>
    </source>
</evidence>
<dbReference type="EMBL" id="KE524386">
    <property type="protein sequence ID" value="KFB35317.1"/>
    <property type="molecule type" value="Genomic_DNA"/>
</dbReference>
<organism evidence="21">
    <name type="scientific">Anopheles sinensis</name>
    <name type="common">Mosquito</name>
    <dbReference type="NCBI Taxonomy" id="74873"/>
    <lineage>
        <taxon>Eukaryota</taxon>
        <taxon>Metazoa</taxon>
        <taxon>Ecdysozoa</taxon>
        <taxon>Arthropoda</taxon>
        <taxon>Hexapoda</taxon>
        <taxon>Insecta</taxon>
        <taxon>Pterygota</taxon>
        <taxon>Neoptera</taxon>
        <taxon>Endopterygota</taxon>
        <taxon>Diptera</taxon>
        <taxon>Nematocera</taxon>
        <taxon>Culicoidea</taxon>
        <taxon>Culicidae</taxon>
        <taxon>Anophelinae</taxon>
        <taxon>Anopheles</taxon>
    </lineage>
</organism>
<feature type="compositionally biased region" description="Basic and acidic residues" evidence="20">
    <location>
        <begin position="434"/>
        <end position="449"/>
    </location>
</feature>
<feature type="compositionally biased region" description="Basic and acidic residues" evidence="20">
    <location>
        <begin position="488"/>
        <end position="497"/>
    </location>
</feature>
<keyword evidence="11" id="KW-0999">Mitochondrion inner membrane</keyword>
<dbReference type="AlphaFoldDB" id="A0A084VBH3"/>
<evidence type="ECO:0000256" key="13">
    <source>
        <dbReference type="ARBA" id="ARBA00023098"/>
    </source>
</evidence>
<reference evidence="22" key="2">
    <citation type="submission" date="2020-05" db="UniProtKB">
        <authorList>
            <consortium name="EnsemblMetazoa"/>
        </authorList>
    </citation>
    <scope>IDENTIFICATION</scope>
</reference>
<comment type="pathway">
    <text evidence="4">Lipid metabolism.</text>
</comment>
<dbReference type="VEuPathDB" id="VectorBase:ASIC001572"/>
<dbReference type="GO" id="GO:0005743">
    <property type="term" value="C:mitochondrial inner membrane"/>
    <property type="evidence" value="ECO:0007669"/>
    <property type="project" value="UniProtKB-SubCell"/>
</dbReference>
<dbReference type="EnsemblMetazoa" id="ASIC001572-RA">
    <property type="protein sequence ID" value="ASIC001572-PA"/>
    <property type="gene ID" value="ASIC001572"/>
</dbReference>
<evidence type="ECO:0000256" key="4">
    <source>
        <dbReference type="ARBA" id="ARBA00005189"/>
    </source>
</evidence>